<name>A0ABU6K1A8_9RHOO</name>
<evidence type="ECO:0000313" key="2">
    <source>
        <dbReference type="EMBL" id="MEC5384853.1"/>
    </source>
</evidence>
<keyword evidence="3" id="KW-1185">Reference proteome</keyword>
<sequence length="318" mass="34658">MATTVLKQICRFGLVSTLCMGAAHAQLLRAYRVETTDVGKRANSMLALMSFSAVPDLTSSNLSMGASSGSAQSSSLVMSQLAGGDSISKTFPLYLEGGIAYSRYDPTFVASNGIDKRDVPLKWTSVSGSGGIGWDFKIAENLKLRPIFNFMLGEIASDITAASWFVEHKTGSDFDFLQDGHMSAYGLGGSLMLDYEDYKPDREIDVEWRYSNVQLHSFNSPIKSTASGESTSLWARWRAPTGLTALDRPVRYVLEFAHTTYLGDQGGLLGFNQLTSLGTGLELDSSKYNVIVTRTRLVFRYCFGQNVRGTSVGLAVSF</sequence>
<evidence type="ECO:0008006" key="4">
    <source>
        <dbReference type="Google" id="ProtNLM"/>
    </source>
</evidence>
<keyword evidence="1" id="KW-0732">Signal</keyword>
<evidence type="ECO:0000256" key="1">
    <source>
        <dbReference type="SAM" id="SignalP"/>
    </source>
</evidence>
<feature type="chain" id="PRO_5046316138" description="Autotransporter domain-containing protein" evidence="1">
    <location>
        <begin position="26"/>
        <end position="318"/>
    </location>
</feature>
<proteinExistence type="predicted"/>
<reference evidence="2 3" key="1">
    <citation type="submission" date="2024-01" db="EMBL/GenBank/DDBJ databases">
        <title>Uliginosibacterium soil sp. nov.</title>
        <authorList>
            <person name="Lv Y."/>
        </authorList>
    </citation>
    <scope>NUCLEOTIDE SEQUENCE [LARGE SCALE GENOMIC DNA]</scope>
    <source>
        <strain evidence="2 3">H3</strain>
    </source>
</reference>
<accession>A0ABU6K1A8</accession>
<evidence type="ECO:0000313" key="3">
    <source>
        <dbReference type="Proteomes" id="UP001331561"/>
    </source>
</evidence>
<comment type="caution">
    <text evidence="2">The sequence shown here is derived from an EMBL/GenBank/DDBJ whole genome shotgun (WGS) entry which is preliminary data.</text>
</comment>
<gene>
    <name evidence="2" type="ORF">VVD49_03920</name>
</gene>
<protein>
    <recommendedName>
        <fullName evidence="4">Autotransporter domain-containing protein</fullName>
    </recommendedName>
</protein>
<dbReference type="EMBL" id="JAYXHS010000001">
    <property type="protein sequence ID" value="MEC5384853.1"/>
    <property type="molecule type" value="Genomic_DNA"/>
</dbReference>
<dbReference type="RefSeq" id="WP_327597819.1">
    <property type="nucleotide sequence ID" value="NZ_JAYXHS010000001.1"/>
</dbReference>
<dbReference type="Proteomes" id="UP001331561">
    <property type="component" value="Unassembled WGS sequence"/>
</dbReference>
<organism evidence="2 3">
    <name type="scientific">Uliginosibacterium silvisoli</name>
    <dbReference type="NCBI Taxonomy" id="3114758"/>
    <lineage>
        <taxon>Bacteria</taxon>
        <taxon>Pseudomonadati</taxon>
        <taxon>Pseudomonadota</taxon>
        <taxon>Betaproteobacteria</taxon>
        <taxon>Rhodocyclales</taxon>
        <taxon>Zoogloeaceae</taxon>
        <taxon>Uliginosibacterium</taxon>
    </lineage>
</organism>
<feature type="signal peptide" evidence="1">
    <location>
        <begin position="1"/>
        <end position="25"/>
    </location>
</feature>